<feature type="repeat" description="WD" evidence="3">
    <location>
        <begin position="285"/>
        <end position="326"/>
    </location>
</feature>
<dbReference type="InterPro" id="IPR001680">
    <property type="entry name" value="WD40_rpt"/>
</dbReference>
<feature type="compositionally biased region" description="Low complexity" evidence="4">
    <location>
        <begin position="579"/>
        <end position="597"/>
    </location>
</feature>
<feature type="repeat" description="WD" evidence="3">
    <location>
        <begin position="514"/>
        <end position="538"/>
    </location>
</feature>
<sequence length="659" mass="72455">MRTDYDSQPSSSSSSSSYRAGWASNGSAFRRNKSNTETGNGNNNNNNNNNEDMYSSLHLRGGVPPDYFGHDREEVTRILIQALDDLGYADAAQIVSQQSGYEVESPNVAAFRAAVLEGRWDNAESLLWGPGGGGLGGLILAPGADRNSMRFRLRQQKFLELLEQGERNKALAVLRRELTPLCKDQPHIISTLSKYLMCQDQEDLRRKAEWDGAGGDSRRKLLRKLSESISPSVMLPEQRLAVLLNDLKNNQIEKCLYHTTTNPPSLYSDHRCEHSQFPTEVMVELDKQQGEVWQIRFSPNGERLATCGSAKGICIWNTQTFNHVRVINTHDAEVSNIAWSPDSTMLLSCSMDGQAKVWNTQTGELVVALEKFGEPVSSAGWLPDGRTFITGSLDKAKSLCEWDLSGSLLYNWTRRHRTEDLVVSANGEWLVAMDDRRGVHIYHIPRREYEVDLILESRLTSVSLSQDSKWLLVNTVDDEALLYDFGTKEVFQKYKGHTGGEVIIRAGFGGAGENLVISGSEDGNVFVWHRTTGQLVHKKMAHSPRVNSACWNPRDAGMYATCGDEGRVKIWTSPERARQWAAARAQSVPGQRSTTNGTSGGGPSRTGAANGWGLSGNGSGGAGGGPGGDGGNDEEDEEEEEGEEGEGEEEEEVGAHELA</sequence>
<dbReference type="Gene3D" id="2.130.10.10">
    <property type="entry name" value="YVTN repeat-like/Quinoprotein amine dehydrogenase"/>
    <property type="match status" value="1"/>
</dbReference>
<evidence type="ECO:0000259" key="5">
    <source>
        <dbReference type="PROSITE" id="PS50897"/>
    </source>
</evidence>
<dbReference type="GeneID" id="87907942"/>
<dbReference type="PANTHER" id="PTHR22838:SF0">
    <property type="entry name" value="WD REPEAT-CONTAINING PROTEIN 26"/>
    <property type="match status" value="1"/>
</dbReference>
<comment type="caution">
    <text evidence="6">The sequence shown here is derived from an EMBL/GenBank/DDBJ whole genome shotgun (WGS) entry which is preliminary data.</text>
</comment>
<name>A0ABR0GNL9_9PEZI</name>
<dbReference type="Pfam" id="PF21889">
    <property type="entry name" value="TPR1-like_2nd"/>
    <property type="match status" value="1"/>
</dbReference>
<feature type="repeat" description="WD" evidence="3">
    <location>
        <begin position="327"/>
        <end position="368"/>
    </location>
</feature>
<keyword evidence="7" id="KW-1185">Reference proteome</keyword>
<dbReference type="PROSITE" id="PS00678">
    <property type="entry name" value="WD_REPEATS_1"/>
    <property type="match status" value="1"/>
</dbReference>
<evidence type="ECO:0000313" key="6">
    <source>
        <dbReference type="EMBL" id="KAK4657251.1"/>
    </source>
</evidence>
<dbReference type="PROSITE" id="PS50082">
    <property type="entry name" value="WD_REPEATS_2"/>
    <property type="match status" value="3"/>
</dbReference>
<reference evidence="6 7" key="1">
    <citation type="journal article" date="2023" name="bioRxiv">
        <title>High-quality genome assemblies of four members of thePodospora anserinaspecies complex.</title>
        <authorList>
            <person name="Ament-Velasquez S.L."/>
            <person name="Vogan A.A."/>
            <person name="Wallerman O."/>
            <person name="Hartmann F."/>
            <person name="Gautier V."/>
            <person name="Silar P."/>
            <person name="Giraud T."/>
            <person name="Johannesson H."/>
        </authorList>
    </citation>
    <scope>NUCLEOTIDE SEQUENCE [LARGE SCALE GENOMIC DNA]</scope>
    <source>
        <strain evidence="6 7">CBS 415.72m</strain>
    </source>
</reference>
<proteinExistence type="predicted"/>
<dbReference type="InterPro" id="IPR036322">
    <property type="entry name" value="WD40_repeat_dom_sf"/>
</dbReference>
<evidence type="ECO:0000256" key="3">
    <source>
        <dbReference type="PROSITE-ProRule" id="PRU00221"/>
    </source>
</evidence>
<feature type="compositionally biased region" description="Gly residues" evidence="4">
    <location>
        <begin position="613"/>
        <end position="630"/>
    </location>
</feature>
<evidence type="ECO:0000313" key="7">
    <source>
        <dbReference type="Proteomes" id="UP001323405"/>
    </source>
</evidence>
<organism evidence="6 7">
    <name type="scientific">Podospora pseudocomata</name>
    <dbReference type="NCBI Taxonomy" id="2093779"/>
    <lineage>
        <taxon>Eukaryota</taxon>
        <taxon>Fungi</taxon>
        <taxon>Dikarya</taxon>
        <taxon>Ascomycota</taxon>
        <taxon>Pezizomycotina</taxon>
        <taxon>Sordariomycetes</taxon>
        <taxon>Sordariomycetidae</taxon>
        <taxon>Sordariales</taxon>
        <taxon>Podosporaceae</taxon>
        <taxon>Podospora</taxon>
    </lineage>
</organism>
<dbReference type="InterPro" id="IPR006595">
    <property type="entry name" value="CTLH_C"/>
</dbReference>
<feature type="compositionally biased region" description="Acidic residues" evidence="4">
    <location>
        <begin position="631"/>
        <end position="652"/>
    </location>
</feature>
<dbReference type="InterPro" id="IPR051350">
    <property type="entry name" value="WD_repeat-ST_regulator"/>
</dbReference>
<evidence type="ECO:0000256" key="4">
    <source>
        <dbReference type="SAM" id="MobiDB-lite"/>
    </source>
</evidence>
<dbReference type="InterPro" id="IPR054080">
    <property type="entry name" value="TPR1-like_2nd"/>
</dbReference>
<keyword evidence="2" id="KW-0677">Repeat</keyword>
<dbReference type="CDD" id="cd00200">
    <property type="entry name" value="WD40"/>
    <property type="match status" value="1"/>
</dbReference>
<evidence type="ECO:0000256" key="1">
    <source>
        <dbReference type="ARBA" id="ARBA00022574"/>
    </source>
</evidence>
<feature type="region of interest" description="Disordered" evidence="4">
    <location>
        <begin position="579"/>
        <end position="659"/>
    </location>
</feature>
<dbReference type="RefSeq" id="XP_062746225.1">
    <property type="nucleotide sequence ID" value="XM_062888035.1"/>
</dbReference>
<dbReference type="PROSITE" id="PS50294">
    <property type="entry name" value="WD_REPEATS_REGION"/>
    <property type="match status" value="1"/>
</dbReference>
<dbReference type="SMART" id="SM00668">
    <property type="entry name" value="CTLH"/>
    <property type="match status" value="1"/>
</dbReference>
<dbReference type="Proteomes" id="UP001323405">
    <property type="component" value="Unassembled WGS sequence"/>
</dbReference>
<feature type="compositionally biased region" description="Low complexity" evidence="4">
    <location>
        <begin position="35"/>
        <end position="51"/>
    </location>
</feature>
<dbReference type="SMART" id="SM00320">
    <property type="entry name" value="WD40"/>
    <property type="match status" value="6"/>
</dbReference>
<feature type="region of interest" description="Disordered" evidence="4">
    <location>
        <begin position="1"/>
        <end position="58"/>
    </location>
</feature>
<dbReference type="SUPFAM" id="SSF50978">
    <property type="entry name" value="WD40 repeat-like"/>
    <property type="match status" value="1"/>
</dbReference>
<gene>
    <name evidence="6" type="ORF">QC762_211360</name>
</gene>
<dbReference type="EMBL" id="JAFFHA010000004">
    <property type="protein sequence ID" value="KAK4657251.1"/>
    <property type="molecule type" value="Genomic_DNA"/>
</dbReference>
<evidence type="ECO:0000256" key="2">
    <source>
        <dbReference type="ARBA" id="ARBA00022737"/>
    </source>
</evidence>
<keyword evidence="1 3" id="KW-0853">WD repeat</keyword>
<accession>A0ABR0GNL9</accession>
<dbReference type="Pfam" id="PF23627">
    <property type="entry name" value="LisH_WDR26"/>
    <property type="match status" value="1"/>
</dbReference>
<dbReference type="PROSITE" id="PS50897">
    <property type="entry name" value="CTLH"/>
    <property type="match status" value="1"/>
</dbReference>
<protein>
    <recommendedName>
        <fullName evidence="5">CTLH domain-containing protein</fullName>
    </recommendedName>
</protein>
<dbReference type="InterPro" id="IPR019775">
    <property type="entry name" value="WD40_repeat_CS"/>
</dbReference>
<dbReference type="Pfam" id="PF00400">
    <property type="entry name" value="WD40"/>
    <property type="match status" value="4"/>
</dbReference>
<dbReference type="PANTHER" id="PTHR22838">
    <property type="entry name" value="WD REPEAT PROTEIN 26-RELATED"/>
    <property type="match status" value="1"/>
</dbReference>
<feature type="domain" description="CTLH" evidence="5">
    <location>
        <begin position="104"/>
        <end position="169"/>
    </location>
</feature>
<dbReference type="InterPro" id="IPR015943">
    <property type="entry name" value="WD40/YVTN_repeat-like_dom_sf"/>
</dbReference>